<evidence type="ECO:0000313" key="8">
    <source>
        <dbReference type="EMBL" id="MBA4602724.1"/>
    </source>
</evidence>
<protein>
    <recommendedName>
        <fullName evidence="6">Large ribosomal subunit protein bL21</fullName>
    </recommendedName>
</protein>
<dbReference type="InterPro" id="IPR018258">
    <property type="entry name" value="Ribosomal_bL21_CS"/>
</dbReference>
<dbReference type="GO" id="GO:0005737">
    <property type="term" value="C:cytoplasm"/>
    <property type="evidence" value="ECO:0007669"/>
    <property type="project" value="UniProtKB-ARBA"/>
</dbReference>
<proteinExistence type="inferred from homology"/>
<dbReference type="SUPFAM" id="SSF141091">
    <property type="entry name" value="L21p-like"/>
    <property type="match status" value="1"/>
</dbReference>
<dbReference type="InterPro" id="IPR001787">
    <property type="entry name" value="Ribosomal_bL21"/>
</dbReference>
<name>A0A7W1XT29_9BACL</name>
<sequence>MYAVIETGGKQYRVEKDSVLYIEKLDAQVGDTVTFDKVLLVKNADEIKVGSPLVEGAKVTGKVVKHGKGKKIIVFKYKPKKNYKRKKGHRQPFTQVVIENIEAQ</sequence>
<dbReference type="PANTHER" id="PTHR21349:SF0">
    <property type="entry name" value="LARGE RIBOSOMAL SUBUNIT PROTEIN BL21M"/>
    <property type="match status" value="1"/>
</dbReference>
<evidence type="ECO:0000256" key="7">
    <source>
        <dbReference type="RuleBase" id="RU000562"/>
    </source>
</evidence>
<dbReference type="Pfam" id="PF00829">
    <property type="entry name" value="Ribosomal_L21p"/>
    <property type="match status" value="1"/>
</dbReference>
<dbReference type="AlphaFoldDB" id="A0A7W1XT29"/>
<evidence type="ECO:0000256" key="5">
    <source>
        <dbReference type="ARBA" id="ARBA00023274"/>
    </source>
</evidence>
<gene>
    <name evidence="6 8" type="primary">rplU</name>
    <name evidence="8" type="ORF">H2C83_10445</name>
</gene>
<comment type="function">
    <text evidence="6 7">This protein binds to 23S rRNA in the presence of protein L20.</text>
</comment>
<dbReference type="NCBIfam" id="TIGR00061">
    <property type="entry name" value="L21"/>
    <property type="match status" value="1"/>
</dbReference>
<keyword evidence="3 6" id="KW-0694">RNA-binding</keyword>
<dbReference type="GO" id="GO:0003735">
    <property type="term" value="F:structural constituent of ribosome"/>
    <property type="evidence" value="ECO:0007669"/>
    <property type="project" value="InterPro"/>
</dbReference>
<dbReference type="GO" id="GO:1990904">
    <property type="term" value="C:ribonucleoprotein complex"/>
    <property type="evidence" value="ECO:0007669"/>
    <property type="project" value="UniProtKB-KW"/>
</dbReference>
<evidence type="ECO:0000313" key="9">
    <source>
        <dbReference type="Proteomes" id="UP000538292"/>
    </source>
</evidence>
<dbReference type="GO" id="GO:0019843">
    <property type="term" value="F:rRNA binding"/>
    <property type="evidence" value="ECO:0007669"/>
    <property type="project" value="UniProtKB-UniRule"/>
</dbReference>
<dbReference type="HAMAP" id="MF_01363">
    <property type="entry name" value="Ribosomal_bL21"/>
    <property type="match status" value="1"/>
</dbReference>
<evidence type="ECO:0000256" key="2">
    <source>
        <dbReference type="ARBA" id="ARBA00022730"/>
    </source>
</evidence>
<dbReference type="InterPro" id="IPR036164">
    <property type="entry name" value="bL21-like_sf"/>
</dbReference>
<comment type="subunit">
    <text evidence="6">Part of the 50S ribosomal subunit. Contacts protein L20.</text>
</comment>
<evidence type="ECO:0000256" key="3">
    <source>
        <dbReference type="ARBA" id="ARBA00022884"/>
    </source>
</evidence>
<keyword evidence="5 6" id="KW-0687">Ribonucleoprotein</keyword>
<accession>A0A7W1XT29</accession>
<dbReference type="PROSITE" id="PS01169">
    <property type="entry name" value="RIBOSOMAL_L21"/>
    <property type="match status" value="1"/>
</dbReference>
<evidence type="ECO:0000256" key="6">
    <source>
        <dbReference type="HAMAP-Rule" id="MF_01363"/>
    </source>
</evidence>
<dbReference type="InterPro" id="IPR028909">
    <property type="entry name" value="bL21-like"/>
</dbReference>
<reference evidence="8 9" key="1">
    <citation type="submission" date="2020-07" db="EMBL/GenBank/DDBJ databases">
        <title>Thermoactinomyces phylogeny.</title>
        <authorList>
            <person name="Dunlap C."/>
        </authorList>
    </citation>
    <scope>NUCLEOTIDE SEQUENCE [LARGE SCALE GENOMIC DNA]</scope>
    <source>
        <strain evidence="8 9">AMNI-1</strain>
    </source>
</reference>
<keyword evidence="4 6" id="KW-0689">Ribosomal protein</keyword>
<evidence type="ECO:0000256" key="4">
    <source>
        <dbReference type="ARBA" id="ARBA00022980"/>
    </source>
</evidence>
<keyword evidence="9" id="KW-1185">Reference proteome</keyword>
<dbReference type="GO" id="GO:0005840">
    <property type="term" value="C:ribosome"/>
    <property type="evidence" value="ECO:0007669"/>
    <property type="project" value="UniProtKB-KW"/>
</dbReference>
<dbReference type="RefSeq" id="WP_181740543.1">
    <property type="nucleotide sequence ID" value="NZ_JACEOL010000033.1"/>
</dbReference>
<comment type="similarity">
    <text evidence="1 6 7">Belongs to the bacterial ribosomal protein bL21 family.</text>
</comment>
<evidence type="ECO:0000256" key="1">
    <source>
        <dbReference type="ARBA" id="ARBA00008563"/>
    </source>
</evidence>
<comment type="caution">
    <text evidence="8">The sequence shown here is derived from an EMBL/GenBank/DDBJ whole genome shotgun (WGS) entry which is preliminary data.</text>
</comment>
<dbReference type="PANTHER" id="PTHR21349">
    <property type="entry name" value="50S RIBOSOMAL PROTEIN L21"/>
    <property type="match status" value="1"/>
</dbReference>
<keyword evidence="2 6" id="KW-0699">rRNA-binding</keyword>
<dbReference type="EMBL" id="JACEOL010000033">
    <property type="protein sequence ID" value="MBA4602724.1"/>
    <property type="molecule type" value="Genomic_DNA"/>
</dbReference>
<dbReference type="GO" id="GO:0006412">
    <property type="term" value="P:translation"/>
    <property type="evidence" value="ECO:0007669"/>
    <property type="project" value="UniProtKB-UniRule"/>
</dbReference>
<dbReference type="Proteomes" id="UP000538292">
    <property type="component" value="Unassembled WGS sequence"/>
</dbReference>
<organism evidence="8 9">
    <name type="scientific">Thermoactinomyces mirandus</name>
    <dbReference type="NCBI Taxonomy" id="2756294"/>
    <lineage>
        <taxon>Bacteria</taxon>
        <taxon>Bacillati</taxon>
        <taxon>Bacillota</taxon>
        <taxon>Bacilli</taxon>
        <taxon>Bacillales</taxon>
        <taxon>Thermoactinomycetaceae</taxon>
        <taxon>Thermoactinomyces</taxon>
    </lineage>
</organism>